<dbReference type="AlphaFoldDB" id="C2MD66"/>
<accession>C2MD66</accession>
<name>C2MD66_9PORP</name>
<gene>
    <name evidence="2" type="ORF">PORUE0001_0387</name>
</gene>
<dbReference type="Proteomes" id="UP000003303">
    <property type="component" value="Unassembled WGS sequence"/>
</dbReference>
<sequence>MRRFILTIISTLALAVSIYAQDDKLNPIVGHMVYPKHVVFLPDNKPDSTIAYSETGLVPIIFDIDKHTYIPSPELDSVAALVNQVLQDKRVDFQYLWIGGSASPEGPVAHNYDLGFWRSEILKNFILKNTSVDPALVRTQNLAEDWEGFRRALIKDKDYPYRDRLLEIIDNTPDWKLRKTKIRAIDQGKTWHNLIYGLFTPFRNARMVIVCKAYNVELPKIPPMPPTLLPSTEVCMLPKIEASFLPVAETRFFALKNNLLFDGILVANLGVEVELWRKTSLDIPFVYSPYDIRVPDRKIRLLGSQPEFRYWLGRKAGEGHFVGLHGALLGFNIALNDKGRYQDPNHALWNAGVGYGYSWNFGKDKRWALEANIGVGYADYIYDSYRNWYNGAKFNSNTHESYWGVTRAGLTIMYKWYTPRK</sequence>
<dbReference type="Pfam" id="PF12099">
    <property type="entry name" value="DUF3575"/>
    <property type="match status" value="1"/>
</dbReference>
<protein>
    <recommendedName>
        <fullName evidence="4">DUF3575 domain-containing protein</fullName>
    </recommendedName>
</protein>
<keyword evidence="1" id="KW-0732">Signal</keyword>
<reference evidence="2 3" key="1">
    <citation type="submission" date="2009-04" db="EMBL/GenBank/DDBJ databases">
        <authorList>
            <person name="Sebastian Y."/>
            <person name="Madupu R."/>
            <person name="Durkin A.S."/>
            <person name="Torralba M."/>
            <person name="Methe B."/>
            <person name="Sutton G.G."/>
            <person name="Strausberg R.L."/>
            <person name="Nelson K.E."/>
        </authorList>
    </citation>
    <scope>NUCLEOTIDE SEQUENCE [LARGE SCALE GENOMIC DNA]</scope>
    <source>
        <strain evidence="2 3">60-3</strain>
    </source>
</reference>
<dbReference type="STRING" id="596327.PORUE0001_0387"/>
<organism evidence="2 3">
    <name type="scientific">Porphyromonas uenonis 60-3</name>
    <dbReference type="NCBI Taxonomy" id="596327"/>
    <lineage>
        <taxon>Bacteria</taxon>
        <taxon>Pseudomonadati</taxon>
        <taxon>Bacteroidota</taxon>
        <taxon>Bacteroidia</taxon>
        <taxon>Bacteroidales</taxon>
        <taxon>Porphyromonadaceae</taxon>
        <taxon>Porphyromonas</taxon>
    </lineage>
</organism>
<evidence type="ECO:0000256" key="1">
    <source>
        <dbReference type="SAM" id="SignalP"/>
    </source>
</evidence>
<dbReference type="OrthoDB" id="1060107at2"/>
<comment type="caution">
    <text evidence="2">The sequence shown here is derived from an EMBL/GenBank/DDBJ whole genome shotgun (WGS) entry which is preliminary data.</text>
</comment>
<dbReference type="RefSeq" id="WP_007365728.1">
    <property type="nucleotide sequence ID" value="NZ_ACLR01000182.1"/>
</dbReference>
<evidence type="ECO:0000313" key="3">
    <source>
        <dbReference type="Proteomes" id="UP000003303"/>
    </source>
</evidence>
<dbReference type="InterPro" id="IPR021958">
    <property type="entry name" value="DUF3575"/>
</dbReference>
<evidence type="ECO:0008006" key="4">
    <source>
        <dbReference type="Google" id="ProtNLM"/>
    </source>
</evidence>
<evidence type="ECO:0000313" key="2">
    <source>
        <dbReference type="EMBL" id="EEK16287.1"/>
    </source>
</evidence>
<proteinExistence type="predicted"/>
<feature type="chain" id="PRO_5002916352" description="DUF3575 domain-containing protein" evidence="1">
    <location>
        <begin position="21"/>
        <end position="421"/>
    </location>
</feature>
<feature type="signal peptide" evidence="1">
    <location>
        <begin position="1"/>
        <end position="20"/>
    </location>
</feature>
<keyword evidence="3" id="KW-1185">Reference proteome</keyword>
<dbReference type="eggNOG" id="COG2885">
    <property type="taxonomic scope" value="Bacteria"/>
</dbReference>
<dbReference type="EMBL" id="ACLR01000182">
    <property type="protein sequence ID" value="EEK16287.1"/>
    <property type="molecule type" value="Genomic_DNA"/>
</dbReference>